<keyword evidence="9" id="KW-1185">Reference proteome</keyword>
<evidence type="ECO:0000256" key="2">
    <source>
        <dbReference type="ARBA" id="ARBA00022475"/>
    </source>
</evidence>
<evidence type="ECO:0000313" key="8">
    <source>
        <dbReference type="EMBL" id="PUB15436.1"/>
    </source>
</evidence>
<evidence type="ECO:0000256" key="1">
    <source>
        <dbReference type="ARBA" id="ARBA00004651"/>
    </source>
</evidence>
<comment type="caution">
    <text evidence="8">The sequence shown here is derived from an EMBL/GenBank/DDBJ whole genome shotgun (WGS) entry which is preliminary data.</text>
</comment>
<evidence type="ECO:0000256" key="3">
    <source>
        <dbReference type="ARBA" id="ARBA00022692"/>
    </source>
</evidence>
<feature type="transmembrane region" description="Helical" evidence="6">
    <location>
        <begin position="24"/>
        <end position="47"/>
    </location>
</feature>
<feature type="transmembrane region" description="Helical" evidence="6">
    <location>
        <begin position="265"/>
        <end position="287"/>
    </location>
</feature>
<dbReference type="AlphaFoldDB" id="A0A2T6KI74"/>
<name>A0A2T6KI74_9RHOB</name>
<dbReference type="GO" id="GO:0032153">
    <property type="term" value="C:cell division site"/>
    <property type="evidence" value="ECO:0007669"/>
    <property type="project" value="TreeGrafter"/>
</dbReference>
<feature type="domain" description="ABC3 transporter permease C-terminal" evidence="7">
    <location>
        <begin position="174"/>
        <end position="289"/>
    </location>
</feature>
<organism evidence="8 9">
    <name type="scientific">Yoonia sediminilitoris</name>
    <dbReference type="NCBI Taxonomy" id="1286148"/>
    <lineage>
        <taxon>Bacteria</taxon>
        <taxon>Pseudomonadati</taxon>
        <taxon>Pseudomonadota</taxon>
        <taxon>Alphaproteobacteria</taxon>
        <taxon>Rhodobacterales</taxon>
        <taxon>Paracoccaceae</taxon>
        <taxon>Yoonia</taxon>
    </lineage>
</organism>
<sequence>MKLVLDLLIGDAQSDRVVPPTGIAARLTVFVAGAMAFLAVLAVALTLTAARVADAWANELAQAATLRLPVGADDALVIAALNLLETTPGIASARVLSDAEQAALLAPWLGADIGLDELPVPRLIAIVAEDQGYDAAGLRARLTGEMPTAVLDDHGRWRAPLVQAASRVRLVGWFSFLLIVAAMAAMIVLAAHASLAAHAQVIRVLRLVGARDVYIARAFVRRFTLRTGLGAIGGVIIGLLALELLPDADTAGGFLANVGFEGAGWLWPLVIPLLAAIVGFVATRAAAMARLRDQT</sequence>
<comment type="subcellular location">
    <subcellularLocation>
        <location evidence="1">Cell membrane</location>
        <topology evidence="1">Multi-pass membrane protein</topology>
    </subcellularLocation>
</comment>
<evidence type="ECO:0000259" key="7">
    <source>
        <dbReference type="Pfam" id="PF02687"/>
    </source>
</evidence>
<keyword evidence="2" id="KW-1003">Cell membrane</keyword>
<evidence type="ECO:0000256" key="4">
    <source>
        <dbReference type="ARBA" id="ARBA00022989"/>
    </source>
</evidence>
<keyword evidence="5 6" id="KW-0472">Membrane</keyword>
<proteinExistence type="predicted"/>
<evidence type="ECO:0000313" key="9">
    <source>
        <dbReference type="Proteomes" id="UP000244523"/>
    </source>
</evidence>
<dbReference type="GO" id="GO:0005886">
    <property type="term" value="C:plasma membrane"/>
    <property type="evidence" value="ECO:0007669"/>
    <property type="project" value="UniProtKB-SubCell"/>
</dbReference>
<dbReference type="PANTHER" id="PTHR47755">
    <property type="entry name" value="CELL DIVISION PROTEIN FTSX"/>
    <property type="match status" value="1"/>
</dbReference>
<dbReference type="GO" id="GO:0051301">
    <property type="term" value="P:cell division"/>
    <property type="evidence" value="ECO:0007669"/>
    <property type="project" value="UniProtKB-KW"/>
</dbReference>
<feature type="transmembrane region" description="Helical" evidence="6">
    <location>
        <begin position="170"/>
        <end position="195"/>
    </location>
</feature>
<dbReference type="PANTHER" id="PTHR47755:SF1">
    <property type="entry name" value="CELL DIVISION PROTEIN FTSX"/>
    <property type="match status" value="1"/>
</dbReference>
<gene>
    <name evidence="8" type="ORF">C8N45_10456</name>
</gene>
<protein>
    <submittedName>
        <fullName evidence="8">Cell division transport system permease protein</fullName>
    </submittedName>
</protein>
<dbReference type="EMBL" id="QBUD01000004">
    <property type="protein sequence ID" value="PUB15436.1"/>
    <property type="molecule type" value="Genomic_DNA"/>
</dbReference>
<dbReference type="InterPro" id="IPR004513">
    <property type="entry name" value="FtsX"/>
</dbReference>
<dbReference type="RefSeq" id="WP_108386127.1">
    <property type="nucleotide sequence ID" value="NZ_QBUD01000004.1"/>
</dbReference>
<feature type="transmembrane region" description="Helical" evidence="6">
    <location>
        <begin position="227"/>
        <end position="245"/>
    </location>
</feature>
<accession>A0A2T6KI74</accession>
<keyword evidence="4 6" id="KW-1133">Transmembrane helix</keyword>
<dbReference type="Pfam" id="PF02687">
    <property type="entry name" value="FtsX"/>
    <property type="match status" value="1"/>
</dbReference>
<dbReference type="OrthoDB" id="9814843at2"/>
<keyword evidence="8" id="KW-0132">Cell division</keyword>
<evidence type="ECO:0000256" key="6">
    <source>
        <dbReference type="SAM" id="Phobius"/>
    </source>
</evidence>
<evidence type="ECO:0000256" key="5">
    <source>
        <dbReference type="ARBA" id="ARBA00023136"/>
    </source>
</evidence>
<dbReference type="Proteomes" id="UP000244523">
    <property type="component" value="Unassembled WGS sequence"/>
</dbReference>
<reference evidence="8 9" key="1">
    <citation type="submission" date="2018-04" db="EMBL/GenBank/DDBJ databases">
        <title>Genomic Encyclopedia of Archaeal and Bacterial Type Strains, Phase II (KMG-II): from individual species to whole genera.</title>
        <authorList>
            <person name="Goeker M."/>
        </authorList>
    </citation>
    <scope>NUCLEOTIDE SEQUENCE [LARGE SCALE GENOMIC DNA]</scope>
    <source>
        <strain evidence="8 9">DSM 29955</strain>
    </source>
</reference>
<dbReference type="InterPro" id="IPR003838">
    <property type="entry name" value="ABC3_permease_C"/>
</dbReference>
<keyword evidence="3 6" id="KW-0812">Transmembrane</keyword>
<keyword evidence="8" id="KW-0131">Cell cycle</keyword>